<proteinExistence type="predicted"/>
<keyword evidence="6" id="KW-1185">Reference proteome</keyword>
<dbReference type="GO" id="GO:0000160">
    <property type="term" value="P:phosphorelay signal transduction system"/>
    <property type="evidence" value="ECO:0007669"/>
    <property type="project" value="UniProtKB-KW"/>
</dbReference>
<evidence type="ECO:0000259" key="4">
    <source>
        <dbReference type="PROSITE" id="PS50110"/>
    </source>
</evidence>
<evidence type="ECO:0000256" key="3">
    <source>
        <dbReference type="PROSITE-ProRule" id="PRU00169"/>
    </source>
</evidence>
<dbReference type="InterPro" id="IPR011006">
    <property type="entry name" value="CheY-like_superfamily"/>
</dbReference>
<keyword evidence="1 3" id="KW-0597">Phosphoprotein</keyword>
<dbReference type="Gene3D" id="3.40.50.2300">
    <property type="match status" value="1"/>
</dbReference>
<reference evidence="5" key="1">
    <citation type="submission" date="2020-10" db="EMBL/GenBank/DDBJ databases">
        <title>Taxonomic study of unclassified bacteria belonging to the class Ktedonobacteria.</title>
        <authorList>
            <person name="Yabe S."/>
            <person name="Wang C.M."/>
            <person name="Zheng Y."/>
            <person name="Sakai Y."/>
            <person name="Cavaletti L."/>
            <person name="Monciardini P."/>
            <person name="Donadio S."/>
        </authorList>
    </citation>
    <scope>NUCLEOTIDE SEQUENCE</scope>
    <source>
        <strain evidence="5">SOSP1-1</strain>
    </source>
</reference>
<evidence type="ECO:0000256" key="1">
    <source>
        <dbReference type="ARBA" id="ARBA00022553"/>
    </source>
</evidence>
<dbReference type="AlphaFoldDB" id="A0A8J3HZX0"/>
<dbReference type="CDD" id="cd17574">
    <property type="entry name" value="REC_OmpR"/>
    <property type="match status" value="1"/>
</dbReference>
<feature type="modified residue" description="4-aspartylphosphate" evidence="3">
    <location>
        <position position="64"/>
    </location>
</feature>
<dbReference type="PROSITE" id="PS50110">
    <property type="entry name" value="RESPONSE_REGULATORY"/>
    <property type="match status" value="1"/>
</dbReference>
<dbReference type="InterPro" id="IPR050595">
    <property type="entry name" value="Bact_response_regulator"/>
</dbReference>
<protein>
    <recommendedName>
        <fullName evidence="4">Response regulatory domain-containing protein</fullName>
    </recommendedName>
</protein>
<dbReference type="SUPFAM" id="SSF52172">
    <property type="entry name" value="CheY-like"/>
    <property type="match status" value="1"/>
</dbReference>
<name>A0A8J3HZX0_9CHLR</name>
<sequence>MTERNTSLRTTESLSVLIVDDEVGIAETLADFIQELGYTPLVAYNGLEALALARKRWPALVITDFMMPILNGLGLLKALRAEAAEQRKTMPPVIMLSAVNTIAAMRDEKADAMLAKPFDLDELERIIERFLSQ</sequence>
<comment type="caution">
    <text evidence="5">The sequence shown here is derived from an EMBL/GenBank/DDBJ whole genome shotgun (WGS) entry which is preliminary data.</text>
</comment>
<keyword evidence="2" id="KW-0902">Two-component regulatory system</keyword>
<dbReference type="PANTHER" id="PTHR44591">
    <property type="entry name" value="STRESS RESPONSE REGULATOR PROTEIN 1"/>
    <property type="match status" value="1"/>
</dbReference>
<dbReference type="EMBL" id="BNJF01000002">
    <property type="protein sequence ID" value="GHO46251.1"/>
    <property type="molecule type" value="Genomic_DNA"/>
</dbReference>
<dbReference type="Pfam" id="PF00072">
    <property type="entry name" value="Response_reg"/>
    <property type="match status" value="1"/>
</dbReference>
<dbReference type="SMART" id="SM00448">
    <property type="entry name" value="REC"/>
    <property type="match status" value="1"/>
</dbReference>
<dbReference type="RefSeq" id="WP_220195639.1">
    <property type="nucleotide sequence ID" value="NZ_BNJF01000002.1"/>
</dbReference>
<evidence type="ECO:0000256" key="2">
    <source>
        <dbReference type="ARBA" id="ARBA00023012"/>
    </source>
</evidence>
<gene>
    <name evidence="5" type="ORF">KSX_44140</name>
</gene>
<dbReference type="InterPro" id="IPR001789">
    <property type="entry name" value="Sig_transdc_resp-reg_receiver"/>
</dbReference>
<feature type="domain" description="Response regulatory" evidence="4">
    <location>
        <begin position="15"/>
        <end position="131"/>
    </location>
</feature>
<dbReference type="Proteomes" id="UP000612362">
    <property type="component" value="Unassembled WGS sequence"/>
</dbReference>
<evidence type="ECO:0000313" key="6">
    <source>
        <dbReference type="Proteomes" id="UP000612362"/>
    </source>
</evidence>
<evidence type="ECO:0000313" key="5">
    <source>
        <dbReference type="EMBL" id="GHO46251.1"/>
    </source>
</evidence>
<organism evidence="5 6">
    <name type="scientific">Ktedonospora formicarum</name>
    <dbReference type="NCBI Taxonomy" id="2778364"/>
    <lineage>
        <taxon>Bacteria</taxon>
        <taxon>Bacillati</taxon>
        <taxon>Chloroflexota</taxon>
        <taxon>Ktedonobacteria</taxon>
        <taxon>Ktedonobacterales</taxon>
        <taxon>Ktedonobacteraceae</taxon>
        <taxon>Ktedonospora</taxon>
    </lineage>
</organism>
<accession>A0A8J3HZX0</accession>
<dbReference type="PANTHER" id="PTHR44591:SF14">
    <property type="entry name" value="PROTEIN PILG"/>
    <property type="match status" value="1"/>
</dbReference>